<evidence type="ECO:0000313" key="3">
    <source>
        <dbReference type="Proteomes" id="UP000465112"/>
    </source>
</evidence>
<proteinExistence type="predicted"/>
<name>A0A6A5DYP3_PERFL</name>
<sequence length="72" mass="7844">MVVAQKKQPGAGDPLVSGRPFHPGLHGTSALWVPSCKTWENPPAKEGLFSTRVPTSTQMKRLHEDSKMFPGC</sequence>
<dbReference type="AlphaFoldDB" id="A0A6A5DYP3"/>
<accession>A0A6A5DYP3</accession>
<comment type="caution">
    <text evidence="2">The sequence shown here is derived from an EMBL/GenBank/DDBJ whole genome shotgun (WGS) entry which is preliminary data.</text>
</comment>
<dbReference type="Proteomes" id="UP000465112">
    <property type="component" value="Chromosome 24"/>
</dbReference>
<keyword evidence="3" id="KW-1185">Reference proteome</keyword>
<evidence type="ECO:0000256" key="1">
    <source>
        <dbReference type="SAM" id="MobiDB-lite"/>
    </source>
</evidence>
<reference evidence="2 3" key="1">
    <citation type="submission" date="2019-06" db="EMBL/GenBank/DDBJ databases">
        <title>A chromosome-scale genome assembly of the European perch, Perca fluviatilis.</title>
        <authorList>
            <person name="Roques C."/>
            <person name="Zahm M."/>
            <person name="Cabau C."/>
            <person name="Klopp C."/>
            <person name="Bouchez O."/>
            <person name="Donnadieu C."/>
            <person name="Kuhl H."/>
            <person name="Gislard M."/>
            <person name="Guendouz S."/>
            <person name="Journot L."/>
            <person name="Haffray P."/>
            <person name="Bestin A."/>
            <person name="Morvezen R."/>
            <person name="Feron R."/>
            <person name="Wen M."/>
            <person name="Jouanno E."/>
            <person name="Herpin A."/>
            <person name="Schartl M."/>
            <person name="Postlethwait J."/>
            <person name="Schaerlinger B."/>
            <person name="Chardard D."/>
            <person name="Lecocq T."/>
            <person name="Poncet C."/>
            <person name="Jaffrelo L."/>
            <person name="Lampietro C."/>
            <person name="Guiguen Y."/>
        </authorList>
    </citation>
    <scope>NUCLEOTIDE SEQUENCE [LARGE SCALE GENOMIC DNA]</scope>
    <source>
        <tissue evidence="2">Blood</tissue>
    </source>
</reference>
<gene>
    <name evidence="2" type="ORF">PFLUV_G00270120</name>
</gene>
<protein>
    <submittedName>
        <fullName evidence="2">Uncharacterized protein</fullName>
    </submittedName>
</protein>
<dbReference type="EMBL" id="VHII01000024">
    <property type="protein sequence ID" value="KAF1371605.1"/>
    <property type="molecule type" value="Genomic_DNA"/>
</dbReference>
<feature type="region of interest" description="Disordered" evidence="1">
    <location>
        <begin position="1"/>
        <end position="21"/>
    </location>
</feature>
<evidence type="ECO:0000313" key="2">
    <source>
        <dbReference type="EMBL" id="KAF1371605.1"/>
    </source>
</evidence>
<organism evidence="2 3">
    <name type="scientific">Perca fluviatilis</name>
    <name type="common">European perch</name>
    <dbReference type="NCBI Taxonomy" id="8168"/>
    <lineage>
        <taxon>Eukaryota</taxon>
        <taxon>Metazoa</taxon>
        <taxon>Chordata</taxon>
        <taxon>Craniata</taxon>
        <taxon>Vertebrata</taxon>
        <taxon>Euteleostomi</taxon>
        <taxon>Actinopterygii</taxon>
        <taxon>Neopterygii</taxon>
        <taxon>Teleostei</taxon>
        <taxon>Neoteleostei</taxon>
        <taxon>Acanthomorphata</taxon>
        <taxon>Eupercaria</taxon>
        <taxon>Perciformes</taxon>
        <taxon>Percoidei</taxon>
        <taxon>Percidae</taxon>
        <taxon>Percinae</taxon>
        <taxon>Perca</taxon>
    </lineage>
</organism>